<dbReference type="Pfam" id="PF26237">
    <property type="entry name" value="DUF8054_C"/>
    <property type="match status" value="1"/>
</dbReference>
<feature type="region of interest" description="Disordered" evidence="1">
    <location>
        <begin position="89"/>
        <end position="130"/>
    </location>
</feature>
<protein>
    <submittedName>
        <fullName evidence="6">Uncharacterized protein</fullName>
    </submittedName>
</protein>
<evidence type="ECO:0000256" key="1">
    <source>
        <dbReference type="SAM" id="MobiDB-lite"/>
    </source>
</evidence>
<sequence>MIDELKQPEYTGENRCLPCTGVNLLIAVVAAAVAGRRSRKAGAGVFVASVVLIYLRGYLVPGTPALTKRYLPDDVLRLFGKEPARPVQSGLGAGLDSDGPSSNGVGDGRADDGHSATDDGDGTSTVESATNGGVVEAARDEAGALDPEIVLSNAGALEACDDGEDLCLTEEFKQSWDDAMADFDGEESTDLAERLVAQFDLDVEDCEIEAFDDGRVLTDGDGRIGQWPSEAAMIADAAGAAVLRSRLSDWEALSTREKGSLLNGLRLFLEECPTGEGGIEFGQETVESCCSSYEVVAVTCEETGDRLFEEPIHE</sequence>
<feature type="domain" description="DUF8054" evidence="3">
    <location>
        <begin position="2"/>
        <end position="82"/>
    </location>
</feature>
<dbReference type="STRING" id="767519.SAMN05216559_0614"/>
<dbReference type="InterPro" id="IPR058674">
    <property type="entry name" value="DUF8054_N"/>
</dbReference>
<accession>A0A1I6KDW2</accession>
<dbReference type="AlphaFoldDB" id="A0A1I6KDW2"/>
<feature type="transmembrane region" description="Helical" evidence="2">
    <location>
        <begin position="16"/>
        <end position="35"/>
    </location>
</feature>
<dbReference type="OrthoDB" id="292134at2157"/>
<dbReference type="EMBL" id="FOZK01000001">
    <property type="protein sequence ID" value="SFR89344.1"/>
    <property type="molecule type" value="Genomic_DNA"/>
</dbReference>
<feature type="domain" description="DUF8054" evidence="5">
    <location>
        <begin position="146"/>
        <end position="267"/>
    </location>
</feature>
<feature type="transmembrane region" description="Helical" evidence="2">
    <location>
        <begin position="41"/>
        <end position="59"/>
    </location>
</feature>
<keyword evidence="2" id="KW-1133">Transmembrane helix</keyword>
<dbReference type="RefSeq" id="WP_089813757.1">
    <property type="nucleotide sequence ID" value="NZ_FOZK01000001.1"/>
</dbReference>
<keyword evidence="2" id="KW-0812">Transmembrane</keyword>
<evidence type="ECO:0000259" key="4">
    <source>
        <dbReference type="Pfam" id="PF26237"/>
    </source>
</evidence>
<evidence type="ECO:0000313" key="7">
    <source>
        <dbReference type="Proteomes" id="UP000199062"/>
    </source>
</evidence>
<feature type="compositionally biased region" description="Basic and acidic residues" evidence="1">
    <location>
        <begin position="108"/>
        <end position="117"/>
    </location>
</feature>
<proteinExistence type="predicted"/>
<dbReference type="InterPro" id="IPR058675">
    <property type="entry name" value="DUF8054_C"/>
</dbReference>
<gene>
    <name evidence="6" type="ORF">SAMN05216559_0614</name>
</gene>
<dbReference type="Pfam" id="PF26238">
    <property type="entry name" value="DUF8054_M"/>
    <property type="match status" value="1"/>
</dbReference>
<evidence type="ECO:0000259" key="5">
    <source>
        <dbReference type="Pfam" id="PF26238"/>
    </source>
</evidence>
<name>A0A1I6KDW2_9EURY</name>
<evidence type="ECO:0000256" key="2">
    <source>
        <dbReference type="SAM" id="Phobius"/>
    </source>
</evidence>
<keyword evidence="7" id="KW-1185">Reference proteome</keyword>
<organism evidence="6 7">
    <name type="scientific">Halomicrobium zhouii</name>
    <dbReference type="NCBI Taxonomy" id="767519"/>
    <lineage>
        <taxon>Archaea</taxon>
        <taxon>Methanobacteriati</taxon>
        <taxon>Methanobacteriota</taxon>
        <taxon>Stenosarchaea group</taxon>
        <taxon>Halobacteria</taxon>
        <taxon>Halobacteriales</taxon>
        <taxon>Haloarculaceae</taxon>
        <taxon>Halomicrobium</taxon>
    </lineage>
</organism>
<reference evidence="6 7" key="1">
    <citation type="submission" date="2016-10" db="EMBL/GenBank/DDBJ databases">
        <authorList>
            <person name="de Groot N.N."/>
        </authorList>
    </citation>
    <scope>NUCLEOTIDE SEQUENCE [LARGE SCALE GENOMIC DNA]</scope>
    <source>
        <strain evidence="6 7">CGMCC 1.10457</strain>
    </source>
</reference>
<dbReference type="InterPro" id="IPR058775">
    <property type="entry name" value="DUF8054_M"/>
</dbReference>
<dbReference type="Pfam" id="PF26236">
    <property type="entry name" value="DUF8054_N"/>
    <property type="match status" value="1"/>
</dbReference>
<dbReference type="Proteomes" id="UP000199062">
    <property type="component" value="Unassembled WGS sequence"/>
</dbReference>
<feature type="domain" description="DUF8054" evidence="4">
    <location>
        <begin position="270"/>
        <end position="309"/>
    </location>
</feature>
<evidence type="ECO:0000259" key="3">
    <source>
        <dbReference type="Pfam" id="PF26236"/>
    </source>
</evidence>
<evidence type="ECO:0000313" key="6">
    <source>
        <dbReference type="EMBL" id="SFR89344.1"/>
    </source>
</evidence>
<keyword evidence="2" id="KW-0472">Membrane</keyword>